<feature type="region of interest" description="Disordered" evidence="1">
    <location>
        <begin position="1"/>
        <end position="30"/>
    </location>
</feature>
<protein>
    <submittedName>
        <fullName evidence="2">Uncharacterized protein</fullName>
    </submittedName>
</protein>
<evidence type="ECO:0000256" key="1">
    <source>
        <dbReference type="SAM" id="MobiDB-lite"/>
    </source>
</evidence>
<sequence length="49" mass="4988">MSSEPRFGDRAAGNGPVLNGARRRPGGSLTASVLPATVAAIQRATIPNK</sequence>
<gene>
    <name evidence="2" type="ORF">AVDCRST_MAG49-4265</name>
</gene>
<dbReference type="EMBL" id="CADCWG010000307">
    <property type="protein sequence ID" value="CAA9576605.1"/>
    <property type="molecule type" value="Genomic_DNA"/>
</dbReference>
<accession>A0A6J4VE63</accession>
<evidence type="ECO:0000313" key="2">
    <source>
        <dbReference type="EMBL" id="CAA9576605.1"/>
    </source>
</evidence>
<name>A0A6J4VE63_9BACT</name>
<organism evidence="2">
    <name type="scientific">uncultured Thermomicrobiales bacterium</name>
    <dbReference type="NCBI Taxonomy" id="1645740"/>
    <lineage>
        <taxon>Bacteria</taxon>
        <taxon>Pseudomonadati</taxon>
        <taxon>Thermomicrobiota</taxon>
        <taxon>Thermomicrobia</taxon>
        <taxon>Thermomicrobiales</taxon>
        <taxon>environmental samples</taxon>
    </lineage>
</organism>
<dbReference type="AlphaFoldDB" id="A0A6J4VE63"/>
<reference evidence="2" key="1">
    <citation type="submission" date="2020-02" db="EMBL/GenBank/DDBJ databases">
        <authorList>
            <person name="Meier V. D."/>
        </authorList>
    </citation>
    <scope>NUCLEOTIDE SEQUENCE</scope>
    <source>
        <strain evidence="2">AVDCRST_MAG49</strain>
    </source>
</reference>
<proteinExistence type="predicted"/>